<feature type="domain" description="ABC3 transporter permease C-terminal" evidence="7">
    <location>
        <begin position="272"/>
        <end position="374"/>
    </location>
</feature>
<feature type="transmembrane region" description="Helical" evidence="6">
    <location>
        <begin position="321"/>
        <end position="342"/>
    </location>
</feature>
<feature type="transmembrane region" description="Helical" evidence="6">
    <location>
        <begin position="20"/>
        <end position="43"/>
    </location>
</feature>
<keyword evidence="5 6" id="KW-0472">Membrane</keyword>
<sequence length="395" mass="42848">MTRGLSLRRVPMKNIRAHPIRAGIILILALAQAACVFGGLILIDGMRHELLLAEQRLGADVVVYPTTCLNQVEKERLLMLGTPVQCRQERSTLSRMDDNQDIEAISHQLYVADTLPSGEPLWIVGFDPATDFVLSPWMSQRGTELPRGSLAVGSKVQESHNGTVALFHRQRPIAAHLMETGSQLDNAVFVSMDTLSDIIQDSVDAGVDTYASLRPDRDYSAVLVRVADKESVQSVTNWINLYVRKVTAVRSEAALVDTASNIRSHRGITVGVLGVSWLVLMAALIVAQFTLMNERQRELYVWRSIGASRTKINRVMMHESLLIHSAGACAGVLSAAALLPLLGDAPIYEALTTPGRALPLAGVTIAFLVLAGVAGTRLALGRLSRASKAHKPVSV</sequence>
<keyword evidence="4 6" id="KW-1133">Transmembrane helix</keyword>
<evidence type="ECO:0000313" key="9">
    <source>
        <dbReference type="Proteomes" id="UP000595220"/>
    </source>
</evidence>
<keyword evidence="3 6" id="KW-0812">Transmembrane</keyword>
<feature type="transmembrane region" description="Helical" evidence="6">
    <location>
        <begin position="357"/>
        <end position="380"/>
    </location>
</feature>
<dbReference type="InterPro" id="IPR051125">
    <property type="entry name" value="ABC-4/HrtB_transporter"/>
</dbReference>
<evidence type="ECO:0000313" key="8">
    <source>
        <dbReference type="EMBL" id="QQC43513.1"/>
    </source>
</evidence>
<evidence type="ECO:0000256" key="4">
    <source>
        <dbReference type="ARBA" id="ARBA00022989"/>
    </source>
</evidence>
<dbReference type="GO" id="GO:0005886">
    <property type="term" value="C:plasma membrane"/>
    <property type="evidence" value="ECO:0007669"/>
    <property type="project" value="UniProtKB-SubCell"/>
</dbReference>
<evidence type="ECO:0000256" key="2">
    <source>
        <dbReference type="ARBA" id="ARBA00022475"/>
    </source>
</evidence>
<accession>A0AAP9Y673</accession>
<evidence type="ECO:0000256" key="1">
    <source>
        <dbReference type="ARBA" id="ARBA00004651"/>
    </source>
</evidence>
<gene>
    <name evidence="8" type="ORF">I6H42_06890</name>
</gene>
<dbReference type="AlphaFoldDB" id="A0AAP9Y673"/>
<reference evidence="8 9" key="1">
    <citation type="submission" date="2020-12" db="EMBL/GenBank/DDBJ databases">
        <title>FDA dAtabase for Regulatory Grade micrObial Sequences (FDA-ARGOS): Supporting development and validation of Infectious Disease Dx tests.</title>
        <authorList>
            <person name="Sproer C."/>
            <person name="Gronow S."/>
            <person name="Severitt S."/>
            <person name="Schroder I."/>
            <person name="Tallon L."/>
            <person name="Sadzewicz L."/>
            <person name="Zhao X."/>
            <person name="Boylan J."/>
            <person name="Ott S."/>
            <person name="Bowen H."/>
            <person name="Vavikolanu K."/>
            <person name="Mehta A."/>
            <person name="Aluvathingal J."/>
            <person name="Nadendla S."/>
            <person name="Lowell S."/>
            <person name="Myers T."/>
            <person name="Yan Y."/>
            <person name="Sichtig H."/>
        </authorList>
    </citation>
    <scope>NUCLEOTIDE SEQUENCE [LARGE SCALE GENOMIC DNA]</scope>
    <source>
        <strain evidence="8 9">FDAARGOS_985</strain>
    </source>
</reference>
<proteinExistence type="predicted"/>
<protein>
    <submittedName>
        <fullName evidence="8">ABC transporter permease</fullName>
    </submittedName>
</protein>
<dbReference type="PANTHER" id="PTHR43738">
    <property type="entry name" value="ABC TRANSPORTER, MEMBRANE PROTEIN"/>
    <property type="match status" value="1"/>
</dbReference>
<evidence type="ECO:0000259" key="7">
    <source>
        <dbReference type="Pfam" id="PF02687"/>
    </source>
</evidence>
<evidence type="ECO:0000256" key="6">
    <source>
        <dbReference type="SAM" id="Phobius"/>
    </source>
</evidence>
<dbReference type="KEGG" id="amy:ADJ76_08445"/>
<name>A0AAP9Y673_9ACTO</name>
<organism evidence="8 9">
    <name type="scientific">Schaalia meyeri</name>
    <dbReference type="NCBI Taxonomy" id="52773"/>
    <lineage>
        <taxon>Bacteria</taxon>
        <taxon>Bacillati</taxon>
        <taxon>Actinomycetota</taxon>
        <taxon>Actinomycetes</taxon>
        <taxon>Actinomycetales</taxon>
        <taxon>Actinomycetaceae</taxon>
        <taxon>Schaalia</taxon>
    </lineage>
</organism>
<keyword evidence="2" id="KW-1003">Cell membrane</keyword>
<evidence type="ECO:0000256" key="3">
    <source>
        <dbReference type="ARBA" id="ARBA00022692"/>
    </source>
</evidence>
<feature type="transmembrane region" description="Helical" evidence="6">
    <location>
        <begin position="268"/>
        <end position="287"/>
    </location>
</feature>
<dbReference type="Proteomes" id="UP000595220">
    <property type="component" value="Chromosome"/>
</dbReference>
<dbReference type="InterPro" id="IPR003838">
    <property type="entry name" value="ABC3_permease_C"/>
</dbReference>
<dbReference type="EMBL" id="CP066065">
    <property type="protein sequence ID" value="QQC43513.1"/>
    <property type="molecule type" value="Genomic_DNA"/>
</dbReference>
<dbReference type="Pfam" id="PF02687">
    <property type="entry name" value="FtsX"/>
    <property type="match status" value="1"/>
</dbReference>
<keyword evidence="9" id="KW-1185">Reference proteome</keyword>
<comment type="subcellular location">
    <subcellularLocation>
        <location evidence="1">Cell membrane</location>
        <topology evidence="1">Multi-pass membrane protein</topology>
    </subcellularLocation>
</comment>
<dbReference type="RefSeq" id="WP_050695627.1">
    <property type="nucleotide sequence ID" value="NZ_CP012072.1"/>
</dbReference>
<evidence type="ECO:0000256" key="5">
    <source>
        <dbReference type="ARBA" id="ARBA00023136"/>
    </source>
</evidence>
<dbReference type="PANTHER" id="PTHR43738:SF2">
    <property type="entry name" value="ABC TRANSPORTER PERMEASE"/>
    <property type="match status" value="1"/>
</dbReference>